<dbReference type="RefSeq" id="WP_218285632.1">
    <property type="nucleotide sequence ID" value="NZ_CP076448.1"/>
</dbReference>
<evidence type="ECO:0000256" key="1">
    <source>
        <dbReference type="SAM" id="MobiDB-lite"/>
    </source>
</evidence>
<reference evidence="2" key="1">
    <citation type="submission" date="2021-06" db="EMBL/GenBank/DDBJ databases">
        <title>Elioraea tepida, sp. nov., a moderately thermophilic aerobic anoxygenic phototrophic bacterium isolated from an alkaline siliceous hot spring mat community in Yellowstone National Park, WY, USA.</title>
        <authorList>
            <person name="Saini M.K."/>
            <person name="Yoshida S."/>
            <person name="Sebastian A."/>
            <person name="Hirose S."/>
            <person name="Hara E."/>
            <person name="Tamaki H."/>
            <person name="Soulier N.T."/>
            <person name="Albert I."/>
            <person name="Hanada S."/>
            <person name="Bryant D.A."/>
            <person name="Tank M."/>
        </authorList>
    </citation>
    <scope>NUCLEOTIDE SEQUENCE</scope>
    <source>
        <strain evidence="2">MS-P2</strain>
    </source>
</reference>
<organism evidence="2 3">
    <name type="scientific">Elioraea tepida</name>
    <dbReference type="NCBI Taxonomy" id="2843330"/>
    <lineage>
        <taxon>Bacteria</taxon>
        <taxon>Pseudomonadati</taxon>
        <taxon>Pseudomonadota</taxon>
        <taxon>Alphaproteobacteria</taxon>
        <taxon>Acetobacterales</taxon>
        <taxon>Elioraeaceae</taxon>
        <taxon>Elioraea</taxon>
    </lineage>
</organism>
<dbReference type="Proteomes" id="UP000694001">
    <property type="component" value="Chromosome"/>
</dbReference>
<dbReference type="KEGG" id="elio:KO353_15280"/>
<name>A0A975U1E3_9PROT</name>
<feature type="compositionally biased region" description="Low complexity" evidence="1">
    <location>
        <begin position="214"/>
        <end position="237"/>
    </location>
</feature>
<dbReference type="PANTHER" id="PTHR30337:SF0">
    <property type="entry name" value="NUCLEASE SBCCD SUBUNIT D"/>
    <property type="match status" value="1"/>
</dbReference>
<evidence type="ECO:0000313" key="2">
    <source>
        <dbReference type="EMBL" id="QXM24575.1"/>
    </source>
</evidence>
<keyword evidence="3" id="KW-1185">Reference proteome</keyword>
<evidence type="ECO:0000313" key="3">
    <source>
        <dbReference type="Proteomes" id="UP000694001"/>
    </source>
</evidence>
<accession>A0A975U1E3</accession>
<proteinExistence type="predicted"/>
<dbReference type="PANTHER" id="PTHR30337">
    <property type="entry name" value="COMPONENT OF ATP-DEPENDENT DSDNA EXONUCLEASE"/>
    <property type="match status" value="1"/>
</dbReference>
<dbReference type="AlphaFoldDB" id="A0A975U1E3"/>
<evidence type="ECO:0008006" key="4">
    <source>
        <dbReference type="Google" id="ProtNLM"/>
    </source>
</evidence>
<gene>
    <name evidence="2" type="ORF">KO353_15280</name>
</gene>
<protein>
    <recommendedName>
        <fullName evidence="4">Nuclease SbcCD subunit D</fullName>
    </recommendedName>
</protein>
<dbReference type="EMBL" id="CP076448">
    <property type="protein sequence ID" value="QXM24575.1"/>
    <property type="molecule type" value="Genomic_DNA"/>
</dbReference>
<feature type="region of interest" description="Disordered" evidence="1">
    <location>
        <begin position="205"/>
        <end position="286"/>
    </location>
</feature>
<feature type="compositionally biased region" description="Polar residues" evidence="1">
    <location>
        <begin position="273"/>
        <end position="286"/>
    </location>
</feature>
<dbReference type="InterPro" id="IPR050535">
    <property type="entry name" value="DNA_Repair-Maintenance_Comp"/>
</dbReference>
<sequence length="286" mass="29447">MTVVAAGYGSPALVSELLGGASSLGDHDAAFAATAQRLRALVPPGARSVLVAHAFVQGGVTSESERLLQVGGTGAVSAAHFAGFDYVALGHLHRRQAIDGGRVASSGSPLAYSFSEAAQAKSLSLVELAAEGGATAEEIVITPRRALRCLRGTLAEVLAAADGPGRDDWLQVTLTDRPYGAKAMLDERFASVLDLRFEAPSDAPGIAATRAGQRPTRSPCSRPSAPASARRPSMPRRSALRPRRSRPPNAPRPEPCAPNASASPPSAPMPANRRSTSPNSATTGCS</sequence>